<keyword evidence="2" id="KW-1185">Reference proteome</keyword>
<gene>
    <name evidence="1" type="ORF">SAMN05421780_108175</name>
</gene>
<proteinExistence type="predicted"/>
<evidence type="ECO:0000313" key="1">
    <source>
        <dbReference type="EMBL" id="SFC70902.1"/>
    </source>
</evidence>
<accession>A0A1I1LEG3</accession>
<organism evidence="1 2">
    <name type="scientific">Flexibacter flexilis DSM 6793</name>
    <dbReference type="NCBI Taxonomy" id="927664"/>
    <lineage>
        <taxon>Bacteria</taxon>
        <taxon>Pseudomonadati</taxon>
        <taxon>Bacteroidota</taxon>
        <taxon>Cytophagia</taxon>
        <taxon>Cytophagales</taxon>
        <taxon>Flexibacteraceae</taxon>
        <taxon>Flexibacter</taxon>
    </lineage>
</organism>
<dbReference type="AlphaFoldDB" id="A0A1I1LEG3"/>
<dbReference type="STRING" id="927664.SAMN05421780_108175"/>
<dbReference type="RefSeq" id="WP_091514209.1">
    <property type="nucleotide sequence ID" value="NZ_FOLE01000008.1"/>
</dbReference>
<reference evidence="1 2" key="1">
    <citation type="submission" date="2016-10" db="EMBL/GenBank/DDBJ databases">
        <authorList>
            <person name="de Groot N.N."/>
        </authorList>
    </citation>
    <scope>NUCLEOTIDE SEQUENCE [LARGE SCALE GENOMIC DNA]</scope>
    <source>
        <strain evidence="1 2">DSM 6793</strain>
    </source>
</reference>
<dbReference type="Proteomes" id="UP000199514">
    <property type="component" value="Unassembled WGS sequence"/>
</dbReference>
<protein>
    <submittedName>
        <fullName evidence="1">Uncharacterized protein</fullName>
    </submittedName>
</protein>
<evidence type="ECO:0000313" key="2">
    <source>
        <dbReference type="Proteomes" id="UP000199514"/>
    </source>
</evidence>
<dbReference type="EMBL" id="FOLE01000008">
    <property type="protein sequence ID" value="SFC70902.1"/>
    <property type="molecule type" value="Genomic_DNA"/>
</dbReference>
<sequence length="314" mass="34919">MSSFVLTPTAISPRDIQRLSAALDADINQYNDACERLADKIRGAYHKFVIHIFNTVTKTAVQTKIAVDAIMVELSPALVASYIKQSPDTAKRHIDRGVQLGLLTPTNNPTSHHFNTAYKVNLKFIHKEKTAEEINAECIASVLKHQQQAEPPAKPKRGQKQVQAEEVFVDEFSEMELSVEVSTAEEKANAWRRKTSNNTTQPKKKTKQHKSLILNVLNNCIPCGTTANCGINFYFVRNTLLKTKYKGCGNVENFGALCLPSQGLAMQLKTILNDRFLPMPARVGTNVKSWGARLREAMGLNKNSPSRGGDERLL</sequence>
<name>A0A1I1LEG3_9BACT</name>